<feature type="coiled-coil region" evidence="7">
    <location>
        <begin position="154"/>
        <end position="181"/>
    </location>
</feature>
<dbReference type="InterPro" id="IPR039420">
    <property type="entry name" value="WalR-like"/>
</dbReference>
<dbReference type="GeneID" id="26010668"/>
<dbReference type="EMBL" id="CP008874">
    <property type="protein sequence ID" value="AKH97823.1"/>
    <property type="molecule type" value="Genomic_DNA"/>
</dbReference>
<feature type="modified residue" description="4-aspartylphosphate" evidence="6">
    <location>
        <position position="62"/>
    </location>
</feature>
<dbReference type="GO" id="GO:0006355">
    <property type="term" value="P:regulation of DNA-templated transcription"/>
    <property type="evidence" value="ECO:0007669"/>
    <property type="project" value="TreeGrafter"/>
</dbReference>
<keyword evidence="1 6" id="KW-0597">Phosphoprotein</keyword>
<dbReference type="SMART" id="SM00448">
    <property type="entry name" value="REC"/>
    <property type="match status" value="1"/>
</dbReference>
<dbReference type="Proteomes" id="UP000060390">
    <property type="component" value="Chromosome"/>
</dbReference>
<keyword evidence="5" id="KW-0804">Transcription</keyword>
<evidence type="ECO:0000256" key="3">
    <source>
        <dbReference type="ARBA" id="ARBA00023015"/>
    </source>
</evidence>
<dbReference type="Proteomes" id="UP000069906">
    <property type="component" value="Chromosome"/>
</dbReference>
<dbReference type="EMBL" id="CP011564">
    <property type="protein sequence ID" value="ALG82217.1"/>
    <property type="molecule type" value="Genomic_DNA"/>
</dbReference>
<keyword evidence="3" id="KW-0805">Transcription regulation</keyword>
<reference evidence="10 11" key="3">
    <citation type="journal article" date="2016" name="Stand. Genomic Sci.">
        <title>Complete genome sequence of 'Halanaeroarchaeum sulfurireducens' M27-SA2, a sulfur-reducing and acetate-oxidizing haloarchaeon from the deep-sea hypersaline anoxic lake Medee.</title>
        <authorList>
            <person name="Messina E."/>
            <person name="Sorokin D.Y."/>
            <person name="Kublanov I.V."/>
            <person name="Toshchakov S."/>
            <person name="Lopatina A."/>
            <person name="Arcadi E."/>
            <person name="Smedile F."/>
            <person name="La Spada G."/>
            <person name="La Cono V."/>
            <person name="Yakimov M.M."/>
        </authorList>
    </citation>
    <scope>NUCLEOTIDE SEQUENCE [LARGE SCALE GENOMIC DNA]</scope>
    <source>
        <strain evidence="10 11">M27-SA2</strain>
    </source>
</reference>
<dbReference type="InterPro" id="IPR001789">
    <property type="entry name" value="Sig_transdc_resp-reg_receiver"/>
</dbReference>
<keyword evidence="7" id="KW-0175">Coiled coil</keyword>
<dbReference type="KEGG" id="hsf:HLASA_1324"/>
<dbReference type="SUPFAM" id="SSF52172">
    <property type="entry name" value="CheY-like"/>
    <property type="match status" value="1"/>
</dbReference>
<evidence type="ECO:0000313" key="11">
    <source>
        <dbReference type="Proteomes" id="UP000060390"/>
    </source>
</evidence>
<dbReference type="HOGENOM" id="CLU_114810_0_0_2"/>
<feature type="domain" description="Response regulatory" evidence="8">
    <location>
        <begin position="15"/>
        <end position="124"/>
    </location>
</feature>
<keyword evidence="4" id="KW-0238">DNA-binding</keyword>
<dbReference type="GO" id="GO:0000976">
    <property type="term" value="F:transcription cis-regulatory region binding"/>
    <property type="evidence" value="ECO:0007669"/>
    <property type="project" value="TreeGrafter"/>
</dbReference>
<reference evidence="11" key="2">
    <citation type="submission" date="2015-05" db="EMBL/GenBank/DDBJ databases">
        <title>Complete genome sequence of Halanaeroarchaeum sulfurireducens type strain M27-SA2, a sulfate-reducer haloarchaeon from marine anoxic lake Medee.</title>
        <authorList>
            <person name="Messina E."/>
            <person name="Kublanov I.V."/>
            <person name="Toshchakov S."/>
            <person name="Arcadi E."/>
            <person name="La Spada G."/>
            <person name="La Cono V."/>
            <person name="Yakimov M.M."/>
        </authorList>
    </citation>
    <scope>NUCLEOTIDE SEQUENCE [LARGE SCALE GENOMIC DNA]</scope>
    <source>
        <strain evidence="11">M27-SA2</strain>
    </source>
</reference>
<dbReference type="AlphaFoldDB" id="A0A0F7PER8"/>
<accession>A0A0F7PER8</accession>
<evidence type="ECO:0000256" key="6">
    <source>
        <dbReference type="PROSITE-ProRule" id="PRU00169"/>
    </source>
</evidence>
<dbReference type="PATRIC" id="fig|1604004.4.peg.1404"/>
<evidence type="ECO:0000256" key="2">
    <source>
        <dbReference type="ARBA" id="ARBA00023012"/>
    </source>
</evidence>
<keyword evidence="2" id="KW-0902">Two-component regulatory system</keyword>
<dbReference type="PANTHER" id="PTHR48111">
    <property type="entry name" value="REGULATOR OF RPOS"/>
    <property type="match status" value="1"/>
</dbReference>
<evidence type="ECO:0000256" key="4">
    <source>
        <dbReference type="ARBA" id="ARBA00023125"/>
    </source>
</evidence>
<dbReference type="PROSITE" id="PS50110">
    <property type="entry name" value="RESPONSE_REGULATORY"/>
    <property type="match status" value="1"/>
</dbReference>
<dbReference type="PANTHER" id="PTHR48111:SF1">
    <property type="entry name" value="TWO-COMPONENT RESPONSE REGULATOR ORR33"/>
    <property type="match status" value="1"/>
</dbReference>
<organism evidence="9 12">
    <name type="scientific">Halanaeroarchaeum sulfurireducens</name>
    <dbReference type="NCBI Taxonomy" id="1604004"/>
    <lineage>
        <taxon>Archaea</taxon>
        <taxon>Methanobacteriati</taxon>
        <taxon>Methanobacteriota</taxon>
        <taxon>Stenosarchaea group</taxon>
        <taxon>Halobacteria</taxon>
        <taxon>Halobacteriales</taxon>
        <taxon>Halobacteriaceae</taxon>
        <taxon>Halanaeroarchaeum</taxon>
    </lineage>
</organism>
<dbReference type="RefSeq" id="WP_235272128.1">
    <property type="nucleotide sequence ID" value="NZ_CP008874.1"/>
</dbReference>
<dbReference type="KEGG" id="hsu:HLASF_1337"/>
<evidence type="ECO:0000313" key="9">
    <source>
        <dbReference type="EMBL" id="AKH97823.1"/>
    </source>
</evidence>
<evidence type="ECO:0000259" key="8">
    <source>
        <dbReference type="PROSITE" id="PS50110"/>
    </source>
</evidence>
<evidence type="ECO:0000256" key="5">
    <source>
        <dbReference type="ARBA" id="ARBA00023163"/>
    </source>
</evidence>
<dbReference type="GO" id="GO:0032993">
    <property type="term" value="C:protein-DNA complex"/>
    <property type="evidence" value="ECO:0007669"/>
    <property type="project" value="TreeGrafter"/>
</dbReference>
<reference evidence="9 12" key="1">
    <citation type="journal article" date="2015" name="ISME J.">
        <title>Elemental sulfur and acetate can support life of a novel strictly anaerobic haloarchaeon.</title>
        <authorList>
            <person name="Sorokin D.Y."/>
            <person name="Kublanov I.V."/>
            <person name="Gavrilov S.N."/>
            <person name="Rojo D."/>
            <person name="Roman P."/>
            <person name="Golyshin P.N."/>
            <person name="Slepak V.Z."/>
            <person name="Smedile F."/>
            <person name="Ferrer M."/>
            <person name="Messina E."/>
            <person name="La Cono V."/>
            <person name="Yakimov M.M."/>
        </authorList>
    </citation>
    <scope>NUCLEOTIDE SEQUENCE [LARGE SCALE GENOMIC DNA]</scope>
    <source>
        <strain evidence="9 12">HSR2</strain>
    </source>
</reference>
<sequence length="195" mass="22431">MTEDMADGDTDDSTTVLVVDDERDLADLYRAWLSEEFDVRVAYDGNSALDELDSAVDVVLLDRRMPTLSGDDVLETIREESYDCRVAMVTAVEPDIDIVEMGFDDYLQKPVDREQLVETVNRLNRRSSYDEQMQRYFSLAKKRSLLDERLGPGERSDSEAYRELESEMAELQENLDEVAGELDDEDFATLFRQLE</sequence>
<dbReference type="GO" id="GO:0005829">
    <property type="term" value="C:cytosol"/>
    <property type="evidence" value="ECO:0007669"/>
    <property type="project" value="TreeGrafter"/>
</dbReference>
<dbReference type="Pfam" id="PF08663">
    <property type="entry name" value="HalX"/>
    <property type="match status" value="1"/>
</dbReference>
<proteinExistence type="predicted"/>
<evidence type="ECO:0000313" key="10">
    <source>
        <dbReference type="EMBL" id="ALG82217.1"/>
    </source>
</evidence>
<gene>
    <name evidence="10" type="ORF">HLASA_1324</name>
    <name evidence="9" type="ORF">HLASF_1337</name>
</gene>
<protein>
    <submittedName>
        <fullName evidence="9">Response regulator receiver protein</fullName>
    </submittedName>
</protein>
<dbReference type="Gene3D" id="3.40.50.2300">
    <property type="match status" value="1"/>
</dbReference>
<dbReference type="STRING" id="1604004.HLASA_1324"/>
<keyword evidence="12" id="KW-1185">Reference proteome</keyword>
<dbReference type="InterPro" id="IPR011006">
    <property type="entry name" value="CheY-like_superfamily"/>
</dbReference>
<dbReference type="Pfam" id="PF00072">
    <property type="entry name" value="Response_reg"/>
    <property type="match status" value="1"/>
</dbReference>
<evidence type="ECO:0000256" key="7">
    <source>
        <dbReference type="SAM" id="Coils"/>
    </source>
</evidence>
<name>A0A0F7PER8_9EURY</name>
<dbReference type="GO" id="GO:0000156">
    <property type="term" value="F:phosphorelay response regulator activity"/>
    <property type="evidence" value="ECO:0007669"/>
    <property type="project" value="TreeGrafter"/>
</dbReference>
<dbReference type="InterPro" id="IPR013971">
    <property type="entry name" value="HalX_domain"/>
</dbReference>
<evidence type="ECO:0000256" key="1">
    <source>
        <dbReference type="ARBA" id="ARBA00022553"/>
    </source>
</evidence>
<evidence type="ECO:0000313" key="12">
    <source>
        <dbReference type="Proteomes" id="UP000069906"/>
    </source>
</evidence>